<name>D1PF42_9BACT</name>
<sequence length="556" mass="61873">MMKLLNKWAFLLACTLAVSCSSGGSDDPDVPDTPNKPETPSQPETPNNPTSEDLAKYVCPTYNDNYTSVAAWTQRSKWNLANVHDPSVVKAADGYYYMYQTDASYGNVHEGHGHFHARRSKDLVNWEYLGGTMTVAPAWVKTKLNEIRAEQGLAPIANPSYGYWAPCVRKVKDNLYRMYYAIVVNNYIKTGGTTYDGSWTERAFIGMAETTDPASNKWTDKGFVICSSSDKGKNWARKSDRDWDGYFKFNAIDPSFIITPNGEHWLIYGSWHSGIAAVQLNPETGKTLKELPKSYGTADEIAHYGKLIFTRTNGSRWQGAEAPEVVYHDGYYYLFLAYDGLDVPYNTRVLRSKNVDGPYETMNNRVTNAANGAGDNPTVLTHPYKFSQGYGWVGISHCAVFDDGAGNWYYVSQQRMPANVAGINASNAIMMGGVRSIKWMSNGWPTVMPERYGAVPQVAIKASELAGTWEGIDLAYEYGKQRVSTEFTLNADGSMTGGTAWPNVKVWNFDTSSNTLTIGTTKLKVQREVDWEASPRKLTIVYSGVSGSKSFWGKKK</sequence>
<dbReference type="EMBL" id="ACBX02000032">
    <property type="protein sequence ID" value="EFB34680.1"/>
    <property type="molecule type" value="Genomic_DNA"/>
</dbReference>
<dbReference type="InterPro" id="IPR006710">
    <property type="entry name" value="Glyco_hydro_43"/>
</dbReference>
<dbReference type="PROSITE" id="PS51257">
    <property type="entry name" value="PROKAR_LIPOPROTEIN"/>
    <property type="match status" value="1"/>
</dbReference>
<keyword evidence="3 5" id="KW-0378">Hydrolase</keyword>
<protein>
    <submittedName>
        <fullName evidence="8">Glycosyl hydrolase, family 43</fullName>
    </submittedName>
</protein>
<dbReference type="GO" id="GO:0004553">
    <property type="term" value="F:hydrolase activity, hydrolyzing O-glycosyl compounds"/>
    <property type="evidence" value="ECO:0007669"/>
    <property type="project" value="InterPro"/>
</dbReference>
<dbReference type="Pfam" id="PF16369">
    <property type="entry name" value="GH43_C"/>
    <property type="match status" value="1"/>
</dbReference>
<keyword evidence="7" id="KW-0732">Signal</keyword>
<dbReference type="OrthoDB" id="9801455at2"/>
<proteinExistence type="inferred from homology"/>
<comment type="caution">
    <text evidence="8">The sequence shown here is derived from an EMBL/GenBank/DDBJ whole genome shotgun (WGS) entry which is preliminary data.</text>
</comment>
<dbReference type="InterPro" id="IPR023296">
    <property type="entry name" value="Glyco_hydro_beta-prop_sf"/>
</dbReference>
<dbReference type="CDD" id="cd08998">
    <property type="entry name" value="GH43_Arb43a-like"/>
    <property type="match status" value="1"/>
</dbReference>
<feature type="region of interest" description="Disordered" evidence="6">
    <location>
        <begin position="23"/>
        <end position="54"/>
    </location>
</feature>
<gene>
    <name evidence="8" type="ORF">PREVCOP_05849</name>
</gene>
<dbReference type="GO" id="GO:0005975">
    <property type="term" value="P:carbohydrate metabolic process"/>
    <property type="evidence" value="ECO:0007669"/>
    <property type="project" value="InterPro"/>
</dbReference>
<dbReference type="AlphaFoldDB" id="D1PF42"/>
<organism evidence="8 9">
    <name type="scientific">Segatella copri DSM 18205</name>
    <dbReference type="NCBI Taxonomy" id="537011"/>
    <lineage>
        <taxon>Bacteria</taxon>
        <taxon>Pseudomonadati</taxon>
        <taxon>Bacteroidota</taxon>
        <taxon>Bacteroidia</taxon>
        <taxon>Bacteroidales</taxon>
        <taxon>Prevotellaceae</taxon>
        <taxon>Segatella</taxon>
    </lineage>
</organism>
<evidence type="ECO:0000256" key="3">
    <source>
        <dbReference type="ARBA" id="ARBA00022801"/>
    </source>
</evidence>
<evidence type="ECO:0000256" key="4">
    <source>
        <dbReference type="ARBA" id="ARBA00023295"/>
    </source>
</evidence>
<dbReference type="STRING" id="537011.PREVCOP_05849"/>
<evidence type="ECO:0000256" key="2">
    <source>
        <dbReference type="ARBA" id="ARBA00009865"/>
    </source>
</evidence>
<dbReference type="SUPFAM" id="SSF75005">
    <property type="entry name" value="Arabinanase/levansucrase/invertase"/>
    <property type="match status" value="1"/>
</dbReference>
<dbReference type="InterPro" id="IPR050727">
    <property type="entry name" value="GH43_arabinanases"/>
</dbReference>
<dbReference type="InterPro" id="IPR032291">
    <property type="entry name" value="Abn2_C"/>
</dbReference>
<dbReference type="CAZy" id="GH43">
    <property type="family name" value="Glycoside Hydrolase Family 43"/>
</dbReference>
<accession>D1PF42</accession>
<feature type="compositionally biased region" description="Polar residues" evidence="6">
    <location>
        <begin position="36"/>
        <end position="51"/>
    </location>
</feature>
<keyword evidence="9" id="KW-1185">Reference proteome</keyword>
<reference evidence="8" key="1">
    <citation type="submission" date="2009-11" db="EMBL/GenBank/DDBJ databases">
        <authorList>
            <person name="Weinstock G."/>
            <person name="Sodergren E."/>
            <person name="Clifton S."/>
            <person name="Fulton L."/>
            <person name="Fulton B."/>
            <person name="Courtney L."/>
            <person name="Fronick C."/>
            <person name="Harrison M."/>
            <person name="Strong C."/>
            <person name="Farmer C."/>
            <person name="Delahaunty K."/>
            <person name="Markovic C."/>
            <person name="Hall O."/>
            <person name="Minx P."/>
            <person name="Tomlinson C."/>
            <person name="Mitreva M."/>
            <person name="Nelson J."/>
            <person name="Hou S."/>
            <person name="Wollam A."/>
            <person name="Pepin K.H."/>
            <person name="Johnson M."/>
            <person name="Bhonagiri V."/>
            <person name="Nash W.E."/>
            <person name="Warren W."/>
            <person name="Chinwalla A."/>
            <person name="Mardis E.R."/>
            <person name="Wilson R.K."/>
        </authorList>
    </citation>
    <scope>NUCLEOTIDE SEQUENCE [LARGE SCALE GENOMIC DNA]</scope>
    <source>
        <strain evidence="8">DSM 18205</strain>
    </source>
</reference>
<keyword evidence="4 5" id="KW-0326">Glycosidase</keyword>
<evidence type="ECO:0000256" key="6">
    <source>
        <dbReference type="SAM" id="MobiDB-lite"/>
    </source>
</evidence>
<evidence type="ECO:0000256" key="7">
    <source>
        <dbReference type="SAM" id="SignalP"/>
    </source>
</evidence>
<evidence type="ECO:0000313" key="8">
    <source>
        <dbReference type="EMBL" id="EFB34680.1"/>
    </source>
</evidence>
<feature type="signal peptide" evidence="7">
    <location>
        <begin position="1"/>
        <end position="24"/>
    </location>
</feature>
<dbReference type="GeneID" id="69848206"/>
<dbReference type="PANTHER" id="PTHR43301">
    <property type="entry name" value="ARABINAN ENDO-1,5-ALPHA-L-ARABINOSIDASE"/>
    <property type="match status" value="1"/>
</dbReference>
<evidence type="ECO:0000256" key="1">
    <source>
        <dbReference type="ARBA" id="ARBA00004834"/>
    </source>
</evidence>
<evidence type="ECO:0000256" key="5">
    <source>
        <dbReference type="RuleBase" id="RU361187"/>
    </source>
</evidence>
<comment type="similarity">
    <text evidence="2 5">Belongs to the glycosyl hydrolase 43 family.</text>
</comment>
<feature type="chain" id="PRO_5043679994" evidence="7">
    <location>
        <begin position="25"/>
        <end position="556"/>
    </location>
</feature>
<dbReference type="HOGENOM" id="CLU_009397_1_3_10"/>
<dbReference type="RefSeq" id="WP_006848532.1">
    <property type="nucleotide sequence ID" value="NZ_CP085932.1"/>
</dbReference>
<dbReference type="PANTHER" id="PTHR43301:SF3">
    <property type="entry name" value="ARABINAN ENDO-1,5-ALPHA-L-ARABINOSIDASE A-RELATED"/>
    <property type="match status" value="1"/>
</dbReference>
<dbReference type="Proteomes" id="UP000004477">
    <property type="component" value="Unassembled WGS sequence"/>
</dbReference>
<comment type="pathway">
    <text evidence="1">Glycan metabolism; L-arabinan degradation.</text>
</comment>
<evidence type="ECO:0000313" key="9">
    <source>
        <dbReference type="Proteomes" id="UP000004477"/>
    </source>
</evidence>
<dbReference type="Pfam" id="PF04616">
    <property type="entry name" value="Glyco_hydro_43"/>
    <property type="match status" value="1"/>
</dbReference>
<dbReference type="Gene3D" id="2.115.10.20">
    <property type="entry name" value="Glycosyl hydrolase domain, family 43"/>
    <property type="match status" value="1"/>
</dbReference>
<dbReference type="PaxDb" id="537011-PREVCOP_05849"/>